<dbReference type="InterPro" id="IPR001683">
    <property type="entry name" value="PX_dom"/>
</dbReference>
<dbReference type="InterPro" id="IPR027267">
    <property type="entry name" value="AH/BAR_dom_sf"/>
</dbReference>
<dbReference type="GO" id="GO:0042147">
    <property type="term" value="P:retrograde transport, endosome to Golgi"/>
    <property type="evidence" value="ECO:0007669"/>
    <property type="project" value="InterPro"/>
</dbReference>
<protein>
    <recommendedName>
        <fullName evidence="10">PX domain-containing protein</fullName>
    </recommendedName>
</protein>
<dbReference type="PROSITE" id="PS50195">
    <property type="entry name" value="PX"/>
    <property type="match status" value="1"/>
</dbReference>
<dbReference type="GO" id="GO:0005829">
    <property type="term" value="C:cytosol"/>
    <property type="evidence" value="ECO:0007669"/>
    <property type="project" value="GOC"/>
</dbReference>
<dbReference type="PANTHER" id="PTHR46979:SF2">
    <property type="entry name" value="SORTING NEXIN-41"/>
    <property type="match status" value="1"/>
</dbReference>
<evidence type="ECO:0000313" key="12">
    <source>
        <dbReference type="Proteomes" id="UP000078561"/>
    </source>
</evidence>
<organism evidence="11">
    <name type="scientific">Absidia glauca</name>
    <name type="common">Pin mould</name>
    <dbReference type="NCBI Taxonomy" id="4829"/>
    <lineage>
        <taxon>Eukaryota</taxon>
        <taxon>Fungi</taxon>
        <taxon>Fungi incertae sedis</taxon>
        <taxon>Mucoromycota</taxon>
        <taxon>Mucoromycotina</taxon>
        <taxon>Mucoromycetes</taxon>
        <taxon>Mucorales</taxon>
        <taxon>Cunninghamellaceae</taxon>
        <taxon>Absidia</taxon>
    </lineage>
</organism>
<keyword evidence="5" id="KW-0653">Protein transport</keyword>
<dbReference type="OrthoDB" id="289314at2759"/>
<evidence type="ECO:0000313" key="11">
    <source>
        <dbReference type="EMBL" id="SAM07226.1"/>
    </source>
</evidence>
<dbReference type="Pfam" id="PF00787">
    <property type="entry name" value="PX"/>
    <property type="match status" value="1"/>
</dbReference>
<evidence type="ECO:0000256" key="2">
    <source>
        <dbReference type="ARBA" id="ARBA00010883"/>
    </source>
</evidence>
<dbReference type="GO" id="GO:0035091">
    <property type="term" value="F:phosphatidylinositol binding"/>
    <property type="evidence" value="ECO:0007669"/>
    <property type="project" value="InterPro"/>
</dbReference>
<evidence type="ECO:0000256" key="9">
    <source>
        <dbReference type="SAM" id="MobiDB-lite"/>
    </source>
</evidence>
<dbReference type="InterPro" id="IPR051079">
    <property type="entry name" value="Sorting_Nexin_Autophagy"/>
</dbReference>
<keyword evidence="12" id="KW-1185">Reference proteome</keyword>
<dbReference type="InParanoid" id="A0A168RPS6"/>
<evidence type="ECO:0000256" key="4">
    <source>
        <dbReference type="ARBA" id="ARBA00022753"/>
    </source>
</evidence>
<dbReference type="GO" id="GO:0015031">
    <property type="term" value="P:protein transport"/>
    <property type="evidence" value="ECO:0007669"/>
    <property type="project" value="UniProtKB-KW"/>
</dbReference>
<evidence type="ECO:0000256" key="5">
    <source>
        <dbReference type="ARBA" id="ARBA00022927"/>
    </source>
</evidence>
<keyword evidence="3" id="KW-0813">Transport</keyword>
<dbReference type="InterPro" id="IPR036871">
    <property type="entry name" value="PX_dom_sf"/>
</dbReference>
<dbReference type="EMBL" id="LT554731">
    <property type="protein sequence ID" value="SAM07226.1"/>
    <property type="molecule type" value="Genomic_DNA"/>
</dbReference>
<dbReference type="SUPFAM" id="SSF64268">
    <property type="entry name" value="PX domain"/>
    <property type="match status" value="1"/>
</dbReference>
<dbReference type="AlphaFoldDB" id="A0A168RPS6"/>
<evidence type="ECO:0000256" key="7">
    <source>
        <dbReference type="ARBA" id="ARBA00023121"/>
    </source>
</evidence>
<feature type="compositionally biased region" description="Polar residues" evidence="9">
    <location>
        <begin position="370"/>
        <end position="381"/>
    </location>
</feature>
<proteinExistence type="inferred from homology"/>
<feature type="region of interest" description="Disordered" evidence="9">
    <location>
        <begin position="310"/>
        <end position="391"/>
    </location>
</feature>
<keyword evidence="6" id="KW-0072">Autophagy</keyword>
<dbReference type="SMART" id="SM00312">
    <property type="entry name" value="PX"/>
    <property type="match status" value="1"/>
</dbReference>
<name>A0A168RPS6_ABSGL</name>
<dbReference type="Proteomes" id="UP000078561">
    <property type="component" value="Unassembled WGS sequence"/>
</dbReference>
<keyword evidence="7" id="KW-0446">Lipid-binding</keyword>
<dbReference type="GO" id="GO:0010008">
    <property type="term" value="C:endosome membrane"/>
    <property type="evidence" value="ECO:0007669"/>
    <property type="project" value="UniProtKB-SubCell"/>
</dbReference>
<evidence type="ECO:0000259" key="10">
    <source>
        <dbReference type="PROSITE" id="PS50195"/>
    </source>
</evidence>
<dbReference type="Gene3D" id="1.20.1270.60">
    <property type="entry name" value="Arfaptin homology (AH) domain/BAR domain"/>
    <property type="match status" value="2"/>
</dbReference>
<evidence type="ECO:0000256" key="8">
    <source>
        <dbReference type="ARBA" id="ARBA00023136"/>
    </source>
</evidence>
<dbReference type="OMA" id="SYTIQGM"/>
<feature type="compositionally biased region" description="Acidic residues" evidence="9">
    <location>
        <begin position="340"/>
        <end position="356"/>
    </location>
</feature>
<feature type="domain" description="PX" evidence="10">
    <location>
        <begin position="1"/>
        <end position="117"/>
    </location>
</feature>
<dbReference type="PANTHER" id="PTHR46979">
    <property type="entry name" value="SORTING NEXIN-41"/>
    <property type="match status" value="1"/>
</dbReference>
<keyword evidence="4" id="KW-0967">Endosome</keyword>
<sequence>MASLLEAQHPLTISRAETKVADNRSYTLYVISLETLETKRRYSEFESFRITLSKLHPALFVPPLPEKHSLSSRQKDEQAMVEKRKRMLQRFLCHLVDHPILSKDHVLHQFLQPAVQWNDYLSTLPVSKNPLLDSLPSDSSTFVSSLLGSSQIMPIPTPSYTLKNPDPQYISSEALLNKQAQHASTRFDRSQKKVLRRLADLSNDYADMGAIYNALSLDEVGVMANAVEQLGLSNDETCLQMRHLVTQLEIEFAEHVQEYVQHAAIAKQSIRYWYMKQAQLELIGEALVTKQTALHTLLKTEGQAERLHATMMGDGSGGTGGAGGTGSTGANTGFGNETGDGYDDDDEDDDDDDLYDIDTRSIEDGFSAVDTASTSLPSSRNGMHANDNDTNYPTAVSASALRASRSQSKKWTSPRKLLNAMSYTIQGMMDVDPESTRRNQIDGLRAAISQLEITKRKTADESKQIGAIIQEEMHRFEKQKASELKKMMIAFAKIHLQFCEKVETMAISD</sequence>
<keyword evidence="8" id="KW-0472">Membrane</keyword>
<evidence type="ECO:0000256" key="3">
    <source>
        <dbReference type="ARBA" id="ARBA00022448"/>
    </source>
</evidence>
<dbReference type="FunCoup" id="A0A168RPS6">
    <property type="interactions" value="60"/>
</dbReference>
<comment type="subcellular location">
    <subcellularLocation>
        <location evidence="1">Endosome membrane</location>
        <topology evidence="1">Peripheral membrane protein</topology>
    </subcellularLocation>
</comment>
<evidence type="ECO:0000256" key="1">
    <source>
        <dbReference type="ARBA" id="ARBA00004481"/>
    </source>
</evidence>
<feature type="compositionally biased region" description="Gly residues" evidence="9">
    <location>
        <begin position="314"/>
        <end position="327"/>
    </location>
</feature>
<comment type="similarity">
    <text evidence="2">Belongs to the sorting nexin family.</text>
</comment>
<dbReference type="Gene3D" id="3.30.1520.10">
    <property type="entry name" value="Phox-like domain"/>
    <property type="match status" value="1"/>
</dbReference>
<dbReference type="STRING" id="4829.A0A168RPS6"/>
<evidence type="ECO:0000256" key="6">
    <source>
        <dbReference type="ARBA" id="ARBA00023006"/>
    </source>
</evidence>
<dbReference type="GO" id="GO:0006914">
    <property type="term" value="P:autophagy"/>
    <property type="evidence" value="ECO:0007669"/>
    <property type="project" value="UniProtKB-KW"/>
</dbReference>
<dbReference type="CDD" id="cd06867">
    <property type="entry name" value="PX_SNX41_42"/>
    <property type="match status" value="1"/>
</dbReference>
<gene>
    <name evidence="11" type="primary">ABSGL_12865.1 scaffold 13518</name>
</gene>
<dbReference type="InterPro" id="IPR044106">
    <property type="entry name" value="PX_Snx41/Atg20"/>
</dbReference>
<reference evidence="11" key="1">
    <citation type="submission" date="2016-04" db="EMBL/GenBank/DDBJ databases">
        <authorList>
            <person name="Evans L.H."/>
            <person name="Alamgir A."/>
            <person name="Owens N."/>
            <person name="Weber N.D."/>
            <person name="Virtaneva K."/>
            <person name="Barbian K."/>
            <person name="Babar A."/>
            <person name="Rosenke K."/>
        </authorList>
    </citation>
    <scope>NUCLEOTIDE SEQUENCE [LARGE SCALE GENOMIC DNA]</scope>
    <source>
        <strain evidence="11">CBS 101.48</strain>
    </source>
</reference>
<accession>A0A168RPS6</accession>